<dbReference type="InterPro" id="IPR001173">
    <property type="entry name" value="Glyco_trans_2-like"/>
</dbReference>
<dbReference type="CDD" id="cd00761">
    <property type="entry name" value="Glyco_tranf_GTA_type"/>
    <property type="match status" value="1"/>
</dbReference>
<dbReference type="SUPFAM" id="SSF53448">
    <property type="entry name" value="Nucleotide-diphospho-sugar transferases"/>
    <property type="match status" value="1"/>
</dbReference>
<dbReference type="AlphaFoldDB" id="A0A9D2TIS1"/>
<gene>
    <name evidence="2" type="ORF">H9698_03500</name>
</gene>
<comment type="caution">
    <text evidence="2">The sequence shown here is derived from an EMBL/GenBank/DDBJ whole genome shotgun (WGS) entry which is preliminary data.</text>
</comment>
<dbReference type="PANTHER" id="PTHR22916:SF3">
    <property type="entry name" value="UDP-GLCNAC:BETAGAL BETA-1,3-N-ACETYLGLUCOSAMINYLTRANSFERASE-LIKE PROTEIN 1"/>
    <property type="match status" value="1"/>
</dbReference>
<evidence type="ECO:0000259" key="1">
    <source>
        <dbReference type="Pfam" id="PF00535"/>
    </source>
</evidence>
<accession>A0A9D2TIS1</accession>
<dbReference type="PANTHER" id="PTHR22916">
    <property type="entry name" value="GLYCOSYLTRANSFERASE"/>
    <property type="match status" value="1"/>
</dbReference>
<evidence type="ECO:0000313" key="2">
    <source>
        <dbReference type="EMBL" id="HJC71845.1"/>
    </source>
</evidence>
<sequence length="513" mass="59382">MNNSPLITVYTQVYNTKESDLRTCIESVLNQTYQNIEYFILDNGSTDGSFAILEEYAKKDSRIHLFRFEKNIIRFRYTEISQSAQGQFWTMLDSDDWIDPSYIEHLLFFAMSKNLDITICGTLFHLESGETCPRALSEKLVLNSMQYNTYFPLYHVYFRAMWGKLVKSKIINQSNICTKVFYGGDTILAFNWLKLSRQIGISPELLHHYRIHSSSVSYRYDSLRFQSDLVLFQDALDFLKPYGPISAQNLTFLYSVYCNALSDTLNVIDNSDLSAHDKLEEYKKIALEPITRQAYQIKDDSAKNSKELLLFFALKICGDAENGQSCLDALCAYFTQCSKLLTVSNSKILISDVSIFQAFSADDYSALCEVLIKIFKQYPYKSQEKIADMLSCLTEKLPLCKMCAKHRFLAHFSKIFLLLFHSQNLEALEEMTDLLLNDRVKDAQETFFELYLTLAAFLQQESAYLFGKIRFAEYLFSKKRYAECAKAIAELEQMGLSKHEEVEKLKKELSRHT</sequence>
<evidence type="ECO:0000313" key="3">
    <source>
        <dbReference type="Proteomes" id="UP000823918"/>
    </source>
</evidence>
<feature type="domain" description="Glycosyltransferase 2-like" evidence="1">
    <location>
        <begin position="10"/>
        <end position="162"/>
    </location>
</feature>
<dbReference type="Proteomes" id="UP000823918">
    <property type="component" value="Unassembled WGS sequence"/>
</dbReference>
<protein>
    <submittedName>
        <fullName evidence="2">Glycosyltransferase</fullName>
    </submittedName>
</protein>
<dbReference type="InterPro" id="IPR029044">
    <property type="entry name" value="Nucleotide-diphossugar_trans"/>
</dbReference>
<reference evidence="2" key="2">
    <citation type="submission" date="2021-04" db="EMBL/GenBank/DDBJ databases">
        <authorList>
            <person name="Gilroy R."/>
        </authorList>
    </citation>
    <scope>NUCLEOTIDE SEQUENCE</scope>
    <source>
        <strain evidence="2">5933</strain>
    </source>
</reference>
<organism evidence="2 3">
    <name type="scientific">Candidatus Ruthenibacterium merdavium</name>
    <dbReference type="NCBI Taxonomy" id="2838752"/>
    <lineage>
        <taxon>Bacteria</taxon>
        <taxon>Bacillati</taxon>
        <taxon>Bacillota</taxon>
        <taxon>Clostridia</taxon>
        <taxon>Eubacteriales</taxon>
        <taxon>Oscillospiraceae</taxon>
        <taxon>Ruthenibacterium</taxon>
    </lineage>
</organism>
<proteinExistence type="predicted"/>
<dbReference type="Gene3D" id="3.90.550.10">
    <property type="entry name" value="Spore Coat Polysaccharide Biosynthesis Protein SpsA, Chain A"/>
    <property type="match status" value="1"/>
</dbReference>
<dbReference type="GO" id="GO:0016758">
    <property type="term" value="F:hexosyltransferase activity"/>
    <property type="evidence" value="ECO:0007669"/>
    <property type="project" value="UniProtKB-ARBA"/>
</dbReference>
<dbReference type="Pfam" id="PF00535">
    <property type="entry name" value="Glycos_transf_2"/>
    <property type="match status" value="1"/>
</dbReference>
<name>A0A9D2TIS1_9FIRM</name>
<reference evidence="2" key="1">
    <citation type="journal article" date="2021" name="PeerJ">
        <title>Extensive microbial diversity within the chicken gut microbiome revealed by metagenomics and culture.</title>
        <authorList>
            <person name="Gilroy R."/>
            <person name="Ravi A."/>
            <person name="Getino M."/>
            <person name="Pursley I."/>
            <person name="Horton D.L."/>
            <person name="Alikhan N.F."/>
            <person name="Baker D."/>
            <person name="Gharbi K."/>
            <person name="Hall N."/>
            <person name="Watson M."/>
            <person name="Adriaenssens E.M."/>
            <person name="Foster-Nyarko E."/>
            <person name="Jarju S."/>
            <person name="Secka A."/>
            <person name="Antonio M."/>
            <person name="Oren A."/>
            <person name="Chaudhuri R.R."/>
            <person name="La Ragione R."/>
            <person name="Hildebrand F."/>
            <person name="Pallen M.J."/>
        </authorList>
    </citation>
    <scope>NUCLEOTIDE SEQUENCE</scope>
    <source>
        <strain evidence="2">5933</strain>
    </source>
</reference>
<dbReference type="EMBL" id="DWWA01000020">
    <property type="protein sequence ID" value="HJC71845.1"/>
    <property type="molecule type" value="Genomic_DNA"/>
</dbReference>